<accession>A0A5N5QST5</accession>
<feature type="compositionally biased region" description="Acidic residues" evidence="1">
    <location>
        <begin position="1252"/>
        <end position="1262"/>
    </location>
</feature>
<feature type="compositionally biased region" description="Acidic residues" evidence="1">
    <location>
        <begin position="233"/>
        <end position="247"/>
    </location>
</feature>
<evidence type="ECO:0000259" key="2">
    <source>
        <dbReference type="Pfam" id="PF09444"/>
    </source>
</evidence>
<feature type="compositionally biased region" description="Basic and acidic residues" evidence="1">
    <location>
        <begin position="285"/>
        <end position="298"/>
    </location>
</feature>
<protein>
    <submittedName>
        <fullName evidence="3">Mediator of replication checkpoint protein</fullName>
    </submittedName>
</protein>
<proteinExistence type="predicted"/>
<feature type="region of interest" description="Disordered" evidence="1">
    <location>
        <begin position="1"/>
        <end position="66"/>
    </location>
</feature>
<feature type="compositionally biased region" description="Low complexity" evidence="1">
    <location>
        <begin position="1456"/>
        <end position="1472"/>
    </location>
</feature>
<gene>
    <name evidence="3" type="ORF">CTheo_1846</name>
</gene>
<feature type="compositionally biased region" description="Basic residues" evidence="1">
    <location>
        <begin position="1267"/>
        <end position="1276"/>
    </location>
</feature>
<name>A0A5N5QST5_9AGAM</name>
<dbReference type="EMBL" id="SSOP01000017">
    <property type="protein sequence ID" value="KAB5594699.1"/>
    <property type="molecule type" value="Genomic_DNA"/>
</dbReference>
<feature type="compositionally biased region" description="Basic and acidic residues" evidence="1">
    <location>
        <begin position="604"/>
        <end position="626"/>
    </location>
</feature>
<feature type="region of interest" description="Disordered" evidence="1">
    <location>
        <begin position="424"/>
        <end position="495"/>
    </location>
</feature>
<dbReference type="OrthoDB" id="3361281at2759"/>
<feature type="compositionally biased region" description="Basic and acidic residues" evidence="1">
    <location>
        <begin position="581"/>
        <end position="597"/>
    </location>
</feature>
<feature type="compositionally biased region" description="Acidic residues" evidence="1">
    <location>
        <begin position="627"/>
        <end position="659"/>
    </location>
</feature>
<feature type="compositionally biased region" description="Basic and acidic residues" evidence="1">
    <location>
        <begin position="425"/>
        <end position="435"/>
    </location>
</feature>
<dbReference type="PANTHER" id="PTHR35711">
    <property type="entry name" value="EXPRESSED PROTEIN"/>
    <property type="match status" value="1"/>
</dbReference>
<feature type="compositionally biased region" description="Low complexity" evidence="1">
    <location>
        <begin position="748"/>
        <end position="777"/>
    </location>
</feature>
<feature type="compositionally biased region" description="Polar residues" evidence="1">
    <location>
        <begin position="329"/>
        <end position="343"/>
    </location>
</feature>
<feature type="compositionally biased region" description="Basic residues" evidence="1">
    <location>
        <begin position="1098"/>
        <end position="1107"/>
    </location>
</feature>
<organism evidence="3 4">
    <name type="scientific">Ceratobasidium theobromae</name>
    <dbReference type="NCBI Taxonomy" id="1582974"/>
    <lineage>
        <taxon>Eukaryota</taxon>
        <taxon>Fungi</taxon>
        <taxon>Dikarya</taxon>
        <taxon>Basidiomycota</taxon>
        <taxon>Agaricomycotina</taxon>
        <taxon>Agaricomycetes</taxon>
        <taxon>Cantharellales</taxon>
        <taxon>Ceratobasidiaceae</taxon>
        <taxon>Ceratobasidium</taxon>
    </lineage>
</organism>
<feature type="compositionally biased region" description="Basic and acidic residues" evidence="1">
    <location>
        <begin position="1226"/>
        <end position="1238"/>
    </location>
</feature>
<feature type="compositionally biased region" description="Polar residues" evidence="1">
    <location>
        <begin position="200"/>
        <end position="222"/>
    </location>
</feature>
<feature type="compositionally biased region" description="Acidic residues" evidence="1">
    <location>
        <begin position="1163"/>
        <end position="1175"/>
    </location>
</feature>
<feature type="compositionally biased region" description="Low complexity" evidence="1">
    <location>
        <begin position="96"/>
        <end position="112"/>
    </location>
</feature>
<keyword evidence="4" id="KW-1185">Reference proteome</keyword>
<evidence type="ECO:0000256" key="1">
    <source>
        <dbReference type="SAM" id="MobiDB-lite"/>
    </source>
</evidence>
<feature type="compositionally biased region" description="Basic and acidic residues" evidence="1">
    <location>
        <begin position="1192"/>
        <end position="1209"/>
    </location>
</feature>
<feature type="region of interest" description="Disordered" evidence="1">
    <location>
        <begin position="513"/>
        <end position="914"/>
    </location>
</feature>
<feature type="compositionally biased region" description="Acidic residues" evidence="1">
    <location>
        <begin position="1111"/>
        <end position="1120"/>
    </location>
</feature>
<dbReference type="PANTHER" id="PTHR35711:SF1">
    <property type="entry name" value="ECTODERMAL, ISOFORM F"/>
    <property type="match status" value="1"/>
</dbReference>
<feature type="compositionally biased region" description="Polar residues" evidence="1">
    <location>
        <begin position="853"/>
        <end position="873"/>
    </location>
</feature>
<reference evidence="3 4" key="1">
    <citation type="journal article" date="2019" name="Fungal Biol. Biotechnol.">
        <title>Draft genome sequence of fastidious pathogen Ceratobasidium theobromae, which causes vascular-streak dieback in Theobroma cacao.</title>
        <authorList>
            <person name="Ali S.S."/>
            <person name="Asman A."/>
            <person name="Shao J."/>
            <person name="Firmansyah A.P."/>
            <person name="Susilo A.W."/>
            <person name="Rosmana A."/>
            <person name="McMahon P."/>
            <person name="Junaid M."/>
            <person name="Guest D."/>
            <person name="Kheng T.Y."/>
            <person name="Meinhardt L.W."/>
            <person name="Bailey B.A."/>
        </authorList>
    </citation>
    <scope>NUCLEOTIDE SEQUENCE [LARGE SCALE GENOMIC DNA]</scope>
    <source>
        <strain evidence="3 4">CT2</strain>
    </source>
</reference>
<feature type="compositionally biased region" description="Acidic residues" evidence="1">
    <location>
        <begin position="800"/>
        <end position="814"/>
    </location>
</feature>
<dbReference type="InterPro" id="IPR018564">
    <property type="entry name" value="Repl_chkpnt_MRC1_dom"/>
</dbReference>
<feature type="compositionally biased region" description="Basic and acidic residues" evidence="1">
    <location>
        <begin position="175"/>
        <end position="191"/>
    </location>
</feature>
<dbReference type="Pfam" id="PF09444">
    <property type="entry name" value="MRC1"/>
    <property type="match status" value="1"/>
</dbReference>
<feature type="region of interest" description="Disordered" evidence="1">
    <location>
        <begin position="1071"/>
        <end position="1278"/>
    </location>
</feature>
<feature type="compositionally biased region" description="Polar residues" evidence="1">
    <location>
        <begin position="47"/>
        <end position="66"/>
    </location>
</feature>
<feature type="region of interest" description="Disordered" evidence="1">
    <location>
        <begin position="1317"/>
        <end position="1486"/>
    </location>
</feature>
<feature type="domain" description="DNA replication checkpoint mediator MRC1" evidence="2">
    <location>
        <begin position="1155"/>
        <end position="1297"/>
    </location>
</feature>
<feature type="compositionally biased region" description="Acidic residues" evidence="1">
    <location>
        <begin position="780"/>
        <end position="789"/>
    </location>
</feature>
<feature type="compositionally biased region" description="Acidic residues" evidence="1">
    <location>
        <begin position="1329"/>
        <end position="1352"/>
    </location>
</feature>
<dbReference type="Proteomes" id="UP000383932">
    <property type="component" value="Unassembled WGS sequence"/>
</dbReference>
<feature type="compositionally biased region" description="Basic residues" evidence="1">
    <location>
        <begin position="1148"/>
        <end position="1157"/>
    </location>
</feature>
<evidence type="ECO:0000313" key="3">
    <source>
        <dbReference type="EMBL" id="KAB5594699.1"/>
    </source>
</evidence>
<feature type="compositionally biased region" description="Acidic residues" evidence="1">
    <location>
        <begin position="1384"/>
        <end position="1393"/>
    </location>
</feature>
<evidence type="ECO:0000313" key="4">
    <source>
        <dbReference type="Proteomes" id="UP000383932"/>
    </source>
</evidence>
<sequence length="1486" mass="161390">MEGPCTPGRGEEVPDSTEGSRVQAVAAEVCHYSSTPPASSPCWRPNRPSTTKMPTVYGRSNNSNTASYLTSSVFNQDWKQKLKDIDNDEYDGPMVAASSSLTPLESSSSLTPAPEPPSPQAYRDTEVADDPDTSAELHTVALPSSDGELGSRDGASDTEDEDEPVVSKRMTKPLRVVDSDDEVVKGKRRLVESSSLVSSGNDLSQMSLNRPTRSSNHTTPSSAKKPIKLALTDSEDSEQAGDEDPADSIEAASSPKYAREARKKGLNKAEKSEMAKAQQAIAASRDIRIQDASKRLDPKALFSSYSSSYNSRAEIDSYPFPPGDHPRSQRSANGKSTILQKITQMRRVSEAPKFVVPPPSDPIESSQSAQLHLTDEDHEQDALAKNGKGLFGKPSMLLGGDESESDEDRALPPIKSLLFAARPAVKADPEKRRLEVSAQKKRALLVQQRQTPARSDSDSDLEIGTGSVRRGNPANSRVLVRPGQAVVSTQGKRVKEELTDSQVFRAGHANHFGLDAAQLSSPAKGGGKYEDSQYGRDAPSASARVISGWQSTKPSPNVARRRSTAMGLSTDQLKRHVATRAWEDGQARQRADEERWKQNGGRPIRREKEGGVGVEEVLRETLRKDEQGEDAEDEEDEEDDEYRGSASEEEEEEEEEEDKENLPAAGRGRKPHEPVSDFEGSVGDGEREDEDKENSLELVGVGPPIVGALSPAPVEGQSPILGVRSPARLDGLSPSHLNGRSPGRLIAPSPSRPFGRSPSNMRLSRVSSSGSGRLPLGELADGDQGEDENAAVARAPLGELDVEPGDINEDDDDEPIRRPTKRARPSFARRLLDEDEDGSNVLPPSQKMGSRLGSPSQRRMGSPSQRRLGSPSQRPGMLSQRLGSPSLRFGSPTPRAQSSRLRSPLPPSGTQSFSQVQTQDMLGGLGDVFGFESQASPLQAKGSGGGGGLTQLFANAEVGITMSTCAHAYTQLGFVLLQGGASKAFAALRAGADDIELTQDERSKLLYKPVISEEDMRRDQELFEREDELMAQPFSPTQKSKDTQLWLNDRGLWTQTGPAHTQMPTQAVTPEVLNSTPIPPTELGSSPVPSPKGGVVNGRRRRIRRGRALGSDEDKDDNDAENTTAPSKLPSMLGQLMDNARELAVKEKKAKNKNKKVGKSEFVEGEAAESDDEYGDFGPRLREEDEEDEDEDRHVEGLVDDQAMDKDTENAAQVQAKFMEQNAEDDAQREKLAREVVAGKHRNRRRGRGDNMDLDDDDESEDDGRHGSRNYLKKRKIDNDDLDELGKFNAYAHSFVETYNKGIKSVEDDEFAHLNQVTDDIGVVPSLDVGEDDDAGEQDEDEEDEGEDEGKDENETPKEPETPFGTAKKHIPSSTGARVSFGYYDEDSDDDPATLDLPDATPRREAPLVRGPSITNTRVQKWAAQEGGSRANIGRMGQGVSVTGHNSKNKLAKFKSGSSMRSAGSAVSSSTSNKLSRLGSKADGFR</sequence>
<feature type="region of interest" description="Disordered" evidence="1">
    <location>
        <begin position="85"/>
        <end position="411"/>
    </location>
</feature>
<comment type="caution">
    <text evidence="3">The sequence shown here is derived from an EMBL/GenBank/DDBJ whole genome shotgun (WGS) entry which is preliminary data.</text>
</comment>